<proteinExistence type="predicted"/>
<keyword evidence="3" id="KW-1185">Reference proteome</keyword>
<evidence type="ECO:0000313" key="3">
    <source>
        <dbReference type="Proteomes" id="UP000625711"/>
    </source>
</evidence>
<reference evidence="2" key="1">
    <citation type="submission" date="2020-08" db="EMBL/GenBank/DDBJ databases">
        <title>Genome sequencing and assembly of the red palm weevil Rhynchophorus ferrugineus.</title>
        <authorList>
            <person name="Dias G.B."/>
            <person name="Bergman C.M."/>
            <person name="Manee M."/>
        </authorList>
    </citation>
    <scope>NUCLEOTIDE SEQUENCE</scope>
    <source>
        <strain evidence="2">AA-2017</strain>
        <tissue evidence="2">Whole larva</tissue>
    </source>
</reference>
<name>A0A834IW41_RHYFE</name>
<dbReference type="EMBL" id="JAACXV010000015">
    <property type="protein sequence ID" value="KAF7287241.1"/>
    <property type="molecule type" value="Genomic_DNA"/>
</dbReference>
<feature type="compositionally biased region" description="Basic residues" evidence="1">
    <location>
        <begin position="63"/>
        <end position="72"/>
    </location>
</feature>
<organism evidence="2 3">
    <name type="scientific">Rhynchophorus ferrugineus</name>
    <name type="common">Red palm weevil</name>
    <name type="synonym">Curculio ferrugineus</name>
    <dbReference type="NCBI Taxonomy" id="354439"/>
    <lineage>
        <taxon>Eukaryota</taxon>
        <taxon>Metazoa</taxon>
        <taxon>Ecdysozoa</taxon>
        <taxon>Arthropoda</taxon>
        <taxon>Hexapoda</taxon>
        <taxon>Insecta</taxon>
        <taxon>Pterygota</taxon>
        <taxon>Neoptera</taxon>
        <taxon>Endopterygota</taxon>
        <taxon>Coleoptera</taxon>
        <taxon>Polyphaga</taxon>
        <taxon>Cucujiformia</taxon>
        <taxon>Curculionidae</taxon>
        <taxon>Dryophthorinae</taxon>
        <taxon>Rhynchophorus</taxon>
    </lineage>
</organism>
<sequence length="122" mass="14573">MYPLHLTPTQTDYHQKKSFISFETIPRSHIRKTRALTFIKFDQTNLINNFSGTIVKKRTDTGKKRRVKKSTPHHVTELPNKPRIRDVLRIIEFELEVQPERLIENKCITNENWLEIDRPGHR</sequence>
<dbReference type="AlphaFoldDB" id="A0A834IW41"/>
<feature type="region of interest" description="Disordered" evidence="1">
    <location>
        <begin position="58"/>
        <end position="78"/>
    </location>
</feature>
<evidence type="ECO:0000313" key="2">
    <source>
        <dbReference type="EMBL" id="KAF7287241.1"/>
    </source>
</evidence>
<comment type="caution">
    <text evidence="2">The sequence shown here is derived from an EMBL/GenBank/DDBJ whole genome shotgun (WGS) entry which is preliminary data.</text>
</comment>
<evidence type="ECO:0000256" key="1">
    <source>
        <dbReference type="SAM" id="MobiDB-lite"/>
    </source>
</evidence>
<accession>A0A834IW41</accession>
<dbReference type="Proteomes" id="UP000625711">
    <property type="component" value="Unassembled WGS sequence"/>
</dbReference>
<gene>
    <name evidence="2" type="ORF">GWI33_002060</name>
</gene>
<protein>
    <submittedName>
        <fullName evidence="2">Uncharacterized protein</fullName>
    </submittedName>
</protein>